<dbReference type="AlphaFoldDB" id="A0A8S8XA00"/>
<proteinExistence type="predicted"/>
<evidence type="ECO:0000256" key="1">
    <source>
        <dbReference type="ARBA" id="ARBA00022801"/>
    </source>
</evidence>
<dbReference type="Proteomes" id="UP000681075">
    <property type="component" value="Unassembled WGS sequence"/>
</dbReference>
<dbReference type="SUPFAM" id="SSF53474">
    <property type="entry name" value="alpha/beta-Hydrolases"/>
    <property type="match status" value="1"/>
</dbReference>
<comment type="caution">
    <text evidence="3">The sequence shown here is derived from an EMBL/GenBank/DDBJ whole genome shotgun (WGS) entry which is preliminary data.</text>
</comment>
<reference evidence="3" key="1">
    <citation type="submission" date="2021-02" db="EMBL/GenBank/DDBJ databases">
        <title>Genome sequence of Rhodospirillales sp. strain TMPK1 isolated from soil.</title>
        <authorList>
            <person name="Nakai R."/>
            <person name="Kusada H."/>
            <person name="Tamaki H."/>
        </authorList>
    </citation>
    <scope>NUCLEOTIDE SEQUENCE</scope>
    <source>
        <strain evidence="3">TMPK1</strain>
    </source>
</reference>
<sequence length="339" mass="35157">MSKPSTLTKASKTATGGPAPALVGGLSWTEEMLDVPGFEKQGWKCEDLRLPLRVYRAPTTPRGAPLVLHLHGGSFTFGNLDNGLTVASALVQAGAVVAALAYPLAPAHPFPAALHASQTALKYLFEKRVALAGRGTRLFVAGEESGGNLAAAVAMKARDYGGPPLAGQILLSPMLDPRVATRSARDAACGPVGCRWADGWKAYCDTAESAAHPYASLVNASRLVGLPPALVLTATDDPMRDESIDYAARLEAAGVAVQHHTFAGPTNFPCALLTPPAAFADIAKPDAPAGLPLRPATIDGGDATTGSLEPIWRTTLADRFAVFFAEFQGRAAAGRLATA</sequence>
<dbReference type="PANTHER" id="PTHR48081">
    <property type="entry name" value="AB HYDROLASE SUPERFAMILY PROTEIN C4A8.06C"/>
    <property type="match status" value="1"/>
</dbReference>
<gene>
    <name evidence="3" type="ORF">TMPK1_06760</name>
</gene>
<evidence type="ECO:0000313" key="3">
    <source>
        <dbReference type="EMBL" id="GIL38439.1"/>
    </source>
</evidence>
<dbReference type="InterPro" id="IPR013094">
    <property type="entry name" value="AB_hydrolase_3"/>
</dbReference>
<feature type="domain" description="Alpha/beta hydrolase fold-3" evidence="2">
    <location>
        <begin position="67"/>
        <end position="264"/>
    </location>
</feature>
<evidence type="ECO:0000313" key="4">
    <source>
        <dbReference type="Proteomes" id="UP000681075"/>
    </source>
</evidence>
<protein>
    <recommendedName>
        <fullName evidence="2">Alpha/beta hydrolase fold-3 domain-containing protein</fullName>
    </recommendedName>
</protein>
<dbReference type="RefSeq" id="WP_420241466.1">
    <property type="nucleotide sequence ID" value="NZ_BOPV01000001.1"/>
</dbReference>
<organism evidence="3 4">
    <name type="scientific">Roseiterribacter gracilis</name>
    <dbReference type="NCBI Taxonomy" id="2812848"/>
    <lineage>
        <taxon>Bacteria</taxon>
        <taxon>Pseudomonadati</taxon>
        <taxon>Pseudomonadota</taxon>
        <taxon>Alphaproteobacteria</taxon>
        <taxon>Rhodospirillales</taxon>
        <taxon>Roseiterribacteraceae</taxon>
        <taxon>Roseiterribacter</taxon>
    </lineage>
</organism>
<dbReference type="EMBL" id="BOPV01000001">
    <property type="protein sequence ID" value="GIL38439.1"/>
    <property type="molecule type" value="Genomic_DNA"/>
</dbReference>
<keyword evidence="1" id="KW-0378">Hydrolase</keyword>
<name>A0A8S8XA00_9PROT</name>
<dbReference type="InterPro" id="IPR050300">
    <property type="entry name" value="GDXG_lipolytic_enzyme"/>
</dbReference>
<keyword evidence="4" id="KW-1185">Reference proteome</keyword>
<evidence type="ECO:0000259" key="2">
    <source>
        <dbReference type="Pfam" id="PF07859"/>
    </source>
</evidence>
<dbReference type="PANTHER" id="PTHR48081:SF8">
    <property type="entry name" value="ALPHA_BETA HYDROLASE FOLD-3 DOMAIN-CONTAINING PROTEIN-RELATED"/>
    <property type="match status" value="1"/>
</dbReference>
<dbReference type="InterPro" id="IPR029058">
    <property type="entry name" value="AB_hydrolase_fold"/>
</dbReference>
<dbReference type="Gene3D" id="3.40.50.1820">
    <property type="entry name" value="alpha/beta hydrolase"/>
    <property type="match status" value="1"/>
</dbReference>
<dbReference type="GO" id="GO:0016787">
    <property type="term" value="F:hydrolase activity"/>
    <property type="evidence" value="ECO:0007669"/>
    <property type="project" value="UniProtKB-KW"/>
</dbReference>
<dbReference type="Pfam" id="PF07859">
    <property type="entry name" value="Abhydrolase_3"/>
    <property type="match status" value="1"/>
</dbReference>
<accession>A0A8S8XA00</accession>